<keyword evidence="13" id="KW-1185">Reference proteome</keyword>
<dbReference type="FunCoup" id="A0A317XQF0">
    <property type="interactions" value="338"/>
</dbReference>
<feature type="transmembrane region" description="Helical" evidence="11">
    <location>
        <begin position="273"/>
        <end position="295"/>
    </location>
</feature>
<name>A0A317XQF0_9BASI</name>
<dbReference type="InterPro" id="IPR013657">
    <property type="entry name" value="SCL35B1-4/HUT1"/>
</dbReference>
<evidence type="ECO:0000256" key="6">
    <source>
        <dbReference type="ARBA" id="ARBA00022824"/>
    </source>
</evidence>
<evidence type="ECO:0000256" key="5">
    <source>
        <dbReference type="ARBA" id="ARBA00022692"/>
    </source>
</evidence>
<feature type="region of interest" description="Disordered" evidence="10">
    <location>
        <begin position="113"/>
        <end position="132"/>
    </location>
</feature>
<evidence type="ECO:0000256" key="7">
    <source>
        <dbReference type="ARBA" id="ARBA00022989"/>
    </source>
</evidence>
<keyword evidence="6" id="KW-0256">Endoplasmic reticulum</keyword>
<feature type="transmembrane region" description="Helical" evidence="11">
    <location>
        <begin position="203"/>
        <end position="222"/>
    </location>
</feature>
<evidence type="ECO:0000256" key="1">
    <source>
        <dbReference type="ARBA" id="ARBA00004477"/>
    </source>
</evidence>
<evidence type="ECO:0000256" key="4">
    <source>
        <dbReference type="ARBA" id="ARBA00022597"/>
    </source>
</evidence>
<evidence type="ECO:0000313" key="13">
    <source>
        <dbReference type="Proteomes" id="UP000246740"/>
    </source>
</evidence>
<evidence type="ECO:0000256" key="11">
    <source>
        <dbReference type="SAM" id="Phobius"/>
    </source>
</evidence>
<feature type="transmembrane region" description="Helical" evidence="11">
    <location>
        <begin position="52"/>
        <end position="72"/>
    </location>
</feature>
<feature type="transmembrane region" description="Helical" evidence="11">
    <location>
        <begin position="234"/>
        <end position="252"/>
    </location>
</feature>
<dbReference type="EMBL" id="KZ819193">
    <property type="protein sequence ID" value="PWZ00118.1"/>
    <property type="molecule type" value="Genomic_DNA"/>
</dbReference>
<dbReference type="GO" id="GO:0005460">
    <property type="term" value="F:UDP-glucose transmembrane transporter activity"/>
    <property type="evidence" value="ECO:0007669"/>
    <property type="project" value="TreeGrafter"/>
</dbReference>
<protein>
    <recommendedName>
        <fullName evidence="9">UDP-galactose transporter homolog 1</fullName>
    </recommendedName>
</protein>
<reference evidence="12 13" key="1">
    <citation type="journal article" date="2018" name="Mol. Biol. Evol.">
        <title>Broad Genomic Sampling Reveals a Smut Pathogenic Ancestry of the Fungal Clade Ustilaginomycotina.</title>
        <authorList>
            <person name="Kijpornyongpan T."/>
            <person name="Mondo S.J."/>
            <person name="Barry K."/>
            <person name="Sandor L."/>
            <person name="Lee J."/>
            <person name="Lipzen A."/>
            <person name="Pangilinan J."/>
            <person name="LaButti K."/>
            <person name="Hainaut M."/>
            <person name="Henrissat B."/>
            <person name="Grigoriev I.V."/>
            <person name="Spatafora J.W."/>
            <person name="Aime M.C."/>
        </authorList>
    </citation>
    <scope>NUCLEOTIDE SEQUENCE [LARGE SCALE GENOMIC DNA]</scope>
    <source>
        <strain evidence="12 13">MCA 3645</strain>
    </source>
</reference>
<keyword evidence="8 11" id="KW-0472">Membrane</keyword>
<organism evidence="12 13">
    <name type="scientific">Testicularia cyperi</name>
    <dbReference type="NCBI Taxonomy" id="1882483"/>
    <lineage>
        <taxon>Eukaryota</taxon>
        <taxon>Fungi</taxon>
        <taxon>Dikarya</taxon>
        <taxon>Basidiomycota</taxon>
        <taxon>Ustilaginomycotina</taxon>
        <taxon>Ustilaginomycetes</taxon>
        <taxon>Ustilaginales</taxon>
        <taxon>Anthracoideaceae</taxon>
        <taxon>Testicularia</taxon>
    </lineage>
</organism>
<dbReference type="STRING" id="1882483.A0A317XQF0"/>
<gene>
    <name evidence="12" type="ORF">BCV70DRAFT_200277</name>
</gene>
<evidence type="ECO:0000256" key="9">
    <source>
        <dbReference type="ARBA" id="ARBA00041103"/>
    </source>
</evidence>
<evidence type="ECO:0000256" key="8">
    <source>
        <dbReference type="ARBA" id="ARBA00023136"/>
    </source>
</evidence>
<dbReference type="Proteomes" id="UP000246740">
    <property type="component" value="Unassembled WGS sequence"/>
</dbReference>
<dbReference type="GO" id="GO:0005789">
    <property type="term" value="C:endoplasmic reticulum membrane"/>
    <property type="evidence" value="ECO:0007669"/>
    <property type="project" value="UniProtKB-SubCell"/>
</dbReference>
<keyword evidence="4" id="KW-0762">Sugar transport</keyword>
<keyword evidence="5 11" id="KW-0812">Transmembrane</keyword>
<dbReference type="AlphaFoldDB" id="A0A317XQF0"/>
<evidence type="ECO:0000313" key="12">
    <source>
        <dbReference type="EMBL" id="PWZ00118.1"/>
    </source>
</evidence>
<evidence type="ECO:0000256" key="10">
    <source>
        <dbReference type="SAM" id="MobiDB-lite"/>
    </source>
</evidence>
<dbReference type="GO" id="GO:0000139">
    <property type="term" value="C:Golgi membrane"/>
    <property type="evidence" value="ECO:0007669"/>
    <property type="project" value="TreeGrafter"/>
</dbReference>
<dbReference type="InterPro" id="IPR037185">
    <property type="entry name" value="EmrE-like"/>
</dbReference>
<dbReference type="Pfam" id="PF08449">
    <property type="entry name" value="UAA"/>
    <property type="match status" value="1"/>
</dbReference>
<dbReference type="GO" id="GO:0005459">
    <property type="term" value="F:UDP-galactose transmembrane transporter activity"/>
    <property type="evidence" value="ECO:0007669"/>
    <property type="project" value="TreeGrafter"/>
</dbReference>
<sequence>MTLVQLGLCAGSIYSTFLIWGLLQERLTKTPYTAPATLLHPNPQPEYFRSPLFLNTIQALFSSIVACVYLLIRSRGSNKSISQVLGLQVLTPSGAAKAEAEAENARLAASASKAGSKNGHAANGTQNGNGSTAAVTRSSHWISPLLLRYMTISALQSTASQLGFLSLRYISYPTLTLAKSCKLVPVLIMNVVLYRRKFAPYKYAVVVLVTVGIWLFMAFAPAKTGKKSKGPETSSMLGLVLCLLNLVLDGATNSTQDEVFSRFGRKTVSAGQMMLVMNAISALMMGSALVLPLHLLGLSSGSGSGSGSSNELANALAFVRRHPDVVRDMLAYALAGAIGQVSIFETLERFGSLTLVSITVTRKLFTMLLSVVVYKHQLSALQWIGVAVVFAGIGLEAREKRREGLAKQVIQDQKKALAKDA</sequence>
<evidence type="ECO:0000256" key="3">
    <source>
        <dbReference type="ARBA" id="ARBA00022448"/>
    </source>
</evidence>
<keyword evidence="3" id="KW-0813">Transport</keyword>
<comment type="similarity">
    <text evidence="2">Belongs to the nucleotide-sugar transporter family. SLC35B subfamily.</text>
</comment>
<dbReference type="InParanoid" id="A0A317XQF0"/>
<keyword evidence="7 11" id="KW-1133">Transmembrane helix</keyword>
<dbReference type="OrthoDB" id="1601at2759"/>
<feature type="transmembrane region" description="Helical" evidence="11">
    <location>
        <begin position="380"/>
        <end position="397"/>
    </location>
</feature>
<dbReference type="PANTHER" id="PTHR10778">
    <property type="entry name" value="SOLUTE CARRIER FAMILY 35 MEMBER B"/>
    <property type="match status" value="1"/>
</dbReference>
<accession>A0A317XQF0</accession>
<feature type="compositionally biased region" description="Low complexity" evidence="10">
    <location>
        <begin position="113"/>
        <end position="122"/>
    </location>
</feature>
<dbReference type="SUPFAM" id="SSF103481">
    <property type="entry name" value="Multidrug resistance efflux transporter EmrE"/>
    <property type="match status" value="1"/>
</dbReference>
<comment type="subcellular location">
    <subcellularLocation>
        <location evidence="1">Endoplasmic reticulum membrane</location>
        <topology evidence="1">Multi-pass membrane protein</topology>
    </subcellularLocation>
</comment>
<evidence type="ECO:0000256" key="2">
    <source>
        <dbReference type="ARBA" id="ARBA00010694"/>
    </source>
</evidence>
<feature type="compositionally biased region" description="Polar residues" evidence="10">
    <location>
        <begin position="123"/>
        <end position="132"/>
    </location>
</feature>
<dbReference type="PANTHER" id="PTHR10778:SF10">
    <property type="entry name" value="SOLUTE CARRIER FAMILY 35 MEMBER B1"/>
    <property type="match status" value="1"/>
</dbReference>
<proteinExistence type="inferred from homology"/>